<keyword evidence="3" id="KW-0812">Transmembrane</keyword>
<dbReference type="Pfam" id="PF05949">
    <property type="entry name" value="DUF881"/>
    <property type="match status" value="1"/>
</dbReference>
<dbReference type="Proteomes" id="UP001596138">
    <property type="component" value="Unassembled WGS sequence"/>
</dbReference>
<evidence type="ECO:0000313" key="4">
    <source>
        <dbReference type="EMBL" id="MFC6239505.1"/>
    </source>
</evidence>
<keyword evidence="3" id="KW-1133">Transmembrane helix</keyword>
<feature type="region of interest" description="Disordered" evidence="2">
    <location>
        <begin position="1"/>
        <end position="26"/>
    </location>
</feature>
<dbReference type="RefSeq" id="WP_386768825.1">
    <property type="nucleotide sequence ID" value="NZ_JBHSTI010000035.1"/>
</dbReference>
<name>A0ABW1T5X8_9ACTN</name>
<dbReference type="InterPro" id="IPR010273">
    <property type="entry name" value="DUF881"/>
</dbReference>
<protein>
    <submittedName>
        <fullName evidence="4">DUF881 domain-containing protein</fullName>
    </submittedName>
</protein>
<dbReference type="Gene3D" id="3.30.70.1880">
    <property type="entry name" value="Protein of unknown function DUF881"/>
    <property type="match status" value="1"/>
</dbReference>
<evidence type="ECO:0000256" key="3">
    <source>
        <dbReference type="SAM" id="Phobius"/>
    </source>
</evidence>
<dbReference type="PANTHER" id="PTHR37313">
    <property type="entry name" value="UPF0749 PROTEIN RV1825"/>
    <property type="match status" value="1"/>
</dbReference>
<feature type="transmembrane region" description="Helical" evidence="3">
    <location>
        <begin position="32"/>
        <end position="53"/>
    </location>
</feature>
<gene>
    <name evidence="4" type="ORF">ACFQGU_16650</name>
</gene>
<sequence length="268" mass="27397">MDGSRHGQVVAPAAPAPAEPTGRGRARRPHTAAVVGVALVSALAGLLAVASALSAGGTDLRGGRAVDARDLVTRSAQRVAAQEAEVARLRLEVSDLTAQQGTGDALAASQQETAELAPGAGFTPVVGPGLTVTLDDAPRGGGALPGNPSPDDLVVHQQDVQAVVNALWRGGASAMQVMDQRIVSTSAVRCVGNTLILQGRVYSPPFTVTAVGDTAALGRALDEDPQVALYREYVDLYGLGYIVQPEDRLDVPAFTGPLLPAYARVATG</sequence>
<evidence type="ECO:0000256" key="1">
    <source>
        <dbReference type="ARBA" id="ARBA00009108"/>
    </source>
</evidence>
<proteinExistence type="inferred from homology"/>
<keyword evidence="5" id="KW-1185">Reference proteome</keyword>
<dbReference type="PANTHER" id="PTHR37313:SF4">
    <property type="entry name" value="CONSERVED MEMBRANE PROTEIN-RELATED"/>
    <property type="match status" value="1"/>
</dbReference>
<accession>A0ABW1T5X8</accession>
<evidence type="ECO:0000256" key="2">
    <source>
        <dbReference type="SAM" id="MobiDB-lite"/>
    </source>
</evidence>
<organism evidence="4 5">
    <name type="scientific">Longivirga aurantiaca</name>
    <dbReference type="NCBI Taxonomy" id="1837743"/>
    <lineage>
        <taxon>Bacteria</taxon>
        <taxon>Bacillati</taxon>
        <taxon>Actinomycetota</taxon>
        <taxon>Actinomycetes</taxon>
        <taxon>Sporichthyales</taxon>
        <taxon>Sporichthyaceae</taxon>
        <taxon>Longivirga</taxon>
    </lineage>
</organism>
<comment type="similarity">
    <text evidence="1">Belongs to the UPF0749 family.</text>
</comment>
<dbReference type="EMBL" id="JBHSTI010000035">
    <property type="protein sequence ID" value="MFC6239505.1"/>
    <property type="molecule type" value="Genomic_DNA"/>
</dbReference>
<reference evidence="5" key="1">
    <citation type="journal article" date="2019" name="Int. J. Syst. Evol. Microbiol.">
        <title>The Global Catalogue of Microorganisms (GCM) 10K type strain sequencing project: providing services to taxonomists for standard genome sequencing and annotation.</title>
        <authorList>
            <consortium name="The Broad Institute Genomics Platform"/>
            <consortium name="The Broad Institute Genome Sequencing Center for Infectious Disease"/>
            <person name="Wu L."/>
            <person name="Ma J."/>
        </authorList>
    </citation>
    <scope>NUCLEOTIDE SEQUENCE [LARGE SCALE GENOMIC DNA]</scope>
    <source>
        <strain evidence="5">CGMCC 4.7317</strain>
    </source>
</reference>
<keyword evidence="3" id="KW-0472">Membrane</keyword>
<comment type="caution">
    <text evidence="4">The sequence shown here is derived from an EMBL/GenBank/DDBJ whole genome shotgun (WGS) entry which is preliminary data.</text>
</comment>
<evidence type="ECO:0000313" key="5">
    <source>
        <dbReference type="Proteomes" id="UP001596138"/>
    </source>
</evidence>